<dbReference type="InterPro" id="IPR011989">
    <property type="entry name" value="ARM-like"/>
</dbReference>
<gene>
    <name evidence="6" type="ORF">COHA_004085</name>
</gene>
<dbReference type="EMBL" id="JADXDR010000053">
    <property type="protein sequence ID" value="KAI7842446.1"/>
    <property type="molecule type" value="Genomic_DNA"/>
</dbReference>
<organism evidence="6 7">
    <name type="scientific">Chlorella ohadii</name>
    <dbReference type="NCBI Taxonomy" id="2649997"/>
    <lineage>
        <taxon>Eukaryota</taxon>
        <taxon>Viridiplantae</taxon>
        <taxon>Chlorophyta</taxon>
        <taxon>core chlorophytes</taxon>
        <taxon>Trebouxiophyceae</taxon>
        <taxon>Chlorellales</taxon>
        <taxon>Chlorellaceae</taxon>
        <taxon>Chlorella clade</taxon>
        <taxon>Chlorella</taxon>
    </lineage>
</organism>
<dbReference type="Pfam" id="PF25598">
    <property type="entry name" value="ARM_PUB"/>
    <property type="match status" value="1"/>
</dbReference>
<feature type="domain" description="MYND-type" evidence="5">
    <location>
        <begin position="320"/>
        <end position="359"/>
    </location>
</feature>
<dbReference type="InterPro" id="IPR016024">
    <property type="entry name" value="ARM-type_fold"/>
</dbReference>
<keyword evidence="2 4" id="KW-0863">Zinc-finger</keyword>
<keyword evidence="7" id="KW-1185">Reference proteome</keyword>
<dbReference type="SUPFAM" id="SSF144232">
    <property type="entry name" value="HIT/MYND zinc finger-like"/>
    <property type="match status" value="1"/>
</dbReference>
<evidence type="ECO:0000256" key="3">
    <source>
        <dbReference type="ARBA" id="ARBA00022833"/>
    </source>
</evidence>
<evidence type="ECO:0000313" key="6">
    <source>
        <dbReference type="EMBL" id="KAI7842446.1"/>
    </source>
</evidence>
<reference evidence="6" key="1">
    <citation type="submission" date="2020-11" db="EMBL/GenBank/DDBJ databases">
        <title>Chlorella ohadii genome sequencing and assembly.</title>
        <authorList>
            <person name="Murik O."/>
            <person name="Treves H."/>
            <person name="Kedem I."/>
            <person name="Shotland Y."/>
            <person name="Kaplan A."/>
        </authorList>
    </citation>
    <scope>NUCLEOTIDE SEQUENCE</scope>
    <source>
        <strain evidence="6">1</strain>
    </source>
</reference>
<evidence type="ECO:0000256" key="1">
    <source>
        <dbReference type="ARBA" id="ARBA00022723"/>
    </source>
</evidence>
<name>A0AAD5DUD6_9CHLO</name>
<dbReference type="InterPro" id="IPR058678">
    <property type="entry name" value="ARM_PUB"/>
</dbReference>
<dbReference type="PANTHER" id="PTHR46464:SF2">
    <property type="entry name" value="ANKYRIN AND ARMADILLO REPEAT-CONTAINING PROTEIN"/>
    <property type="match status" value="1"/>
</dbReference>
<evidence type="ECO:0000313" key="7">
    <source>
        <dbReference type="Proteomes" id="UP001205105"/>
    </source>
</evidence>
<evidence type="ECO:0000259" key="5">
    <source>
        <dbReference type="PROSITE" id="PS50865"/>
    </source>
</evidence>
<accession>A0AAD5DUD6</accession>
<comment type="caution">
    <text evidence="6">The sequence shown here is derived from an EMBL/GenBank/DDBJ whole genome shotgun (WGS) entry which is preliminary data.</text>
</comment>
<dbReference type="InterPro" id="IPR002893">
    <property type="entry name" value="Znf_MYND"/>
</dbReference>
<evidence type="ECO:0000256" key="4">
    <source>
        <dbReference type="PROSITE-ProRule" id="PRU00134"/>
    </source>
</evidence>
<dbReference type="Gene3D" id="6.10.140.2220">
    <property type="match status" value="1"/>
</dbReference>
<sequence length="391" mass="39610">MRSGGNRRGQLQAANRLLDIFVQSFAADQRGPGAAEQAAFAAAGGIEAAVQLLQSGTPAMQEAAFYLLTGVCMDNAQCTGAVVAAGGIAAMLGLLRPASSAAVKQPDPDAARSFAVLLDESSIASQAAAEAGAIEVLVQLWQDDKQQDFDLWESVAVALAALARLSDEHAAAIAAHGATEPLVQLLLTYDRHSLNPETALAALAALCDGSPERTAAVMQAGAVPAVVRCLSNPSSSAQNNAAVLLHIVLNACPQARAAVVSAGGNSQLQMLLGSSDSGSQQRAAAALASLAAAGQQQATVAQLAAVTDAPAQPARPPRICAAPGCGATRGLRRCGGCGTVRYCSTECSRVHWRAHKPACRRLQAERAAAARAAPEVAEGATAADASAQPAM</sequence>
<dbReference type="GO" id="GO:0008270">
    <property type="term" value="F:zinc ion binding"/>
    <property type="evidence" value="ECO:0007669"/>
    <property type="project" value="UniProtKB-KW"/>
</dbReference>
<dbReference type="Pfam" id="PF01753">
    <property type="entry name" value="zf-MYND"/>
    <property type="match status" value="1"/>
</dbReference>
<dbReference type="AlphaFoldDB" id="A0AAD5DUD6"/>
<dbReference type="PROSITE" id="PS01360">
    <property type="entry name" value="ZF_MYND_1"/>
    <property type="match status" value="1"/>
</dbReference>
<dbReference type="Gene3D" id="1.25.10.10">
    <property type="entry name" value="Leucine-rich Repeat Variant"/>
    <property type="match status" value="3"/>
</dbReference>
<dbReference type="SUPFAM" id="SSF48371">
    <property type="entry name" value="ARM repeat"/>
    <property type="match status" value="1"/>
</dbReference>
<keyword evidence="3" id="KW-0862">Zinc</keyword>
<dbReference type="PANTHER" id="PTHR46464">
    <property type="entry name" value="ANK_REP_REGION DOMAIN-CONTAINING PROTEIN"/>
    <property type="match status" value="1"/>
</dbReference>
<keyword evidence="1" id="KW-0479">Metal-binding</keyword>
<dbReference type="Proteomes" id="UP001205105">
    <property type="component" value="Unassembled WGS sequence"/>
</dbReference>
<dbReference type="PROSITE" id="PS50865">
    <property type="entry name" value="ZF_MYND_2"/>
    <property type="match status" value="1"/>
</dbReference>
<dbReference type="InterPro" id="IPR043379">
    <property type="entry name" value="ANKAR"/>
</dbReference>
<protein>
    <recommendedName>
        <fullName evidence="5">MYND-type domain-containing protein</fullName>
    </recommendedName>
</protein>
<proteinExistence type="predicted"/>
<dbReference type="InterPro" id="IPR000225">
    <property type="entry name" value="Armadillo"/>
</dbReference>
<evidence type="ECO:0000256" key="2">
    <source>
        <dbReference type="ARBA" id="ARBA00022771"/>
    </source>
</evidence>
<dbReference type="SMART" id="SM00185">
    <property type="entry name" value="ARM"/>
    <property type="match status" value="4"/>
</dbReference>